<dbReference type="PANTHER" id="PTHR43393">
    <property type="entry name" value="CYTOKININ RIBOSIDE 5'-MONOPHOSPHATE PHOSPHORIBOHYDROLASE"/>
    <property type="match status" value="1"/>
</dbReference>
<evidence type="ECO:0000256" key="3">
    <source>
        <dbReference type="ARBA" id="ARBA00031983"/>
    </source>
</evidence>
<dbReference type="InterPro" id="IPR052341">
    <property type="entry name" value="LOG_family_nucleotidases"/>
</dbReference>
<comment type="catalytic activity">
    <reaction evidence="1">
        <text>AMP + H2O = D-ribose 5-phosphate + adenine</text>
        <dbReference type="Rhea" id="RHEA:20129"/>
        <dbReference type="ChEBI" id="CHEBI:15377"/>
        <dbReference type="ChEBI" id="CHEBI:16708"/>
        <dbReference type="ChEBI" id="CHEBI:78346"/>
        <dbReference type="ChEBI" id="CHEBI:456215"/>
        <dbReference type="EC" id="3.2.2.4"/>
    </reaction>
</comment>
<dbReference type="Proteomes" id="UP001460888">
    <property type="component" value="Unassembled WGS sequence"/>
</dbReference>
<name>A0ABV2B430_9GAMM</name>
<sequence>MTKAYNDAEFMLSEEARPLRLLSEYLEPRTRLAELKVHRALIFWGSARLRPREDDPVDKTVDFYAEARELAARMTRWTMEAHAADEHYYVCTGGGPGIMEAANRGAADVNRDLSMGYNIELPHEQGSNAFISDALNFEFHYFFMRKFWFMNVAKALIIFPGGFGTMDELFEMLTLIQTGKQPRIPVVLYGKDFWDRLINFDVFVELGLIAERDIDLFYRADSVDDAFDFLTDALAQDTVTAQSRHG</sequence>
<comment type="caution">
    <text evidence="4">The sequence shown here is derived from an EMBL/GenBank/DDBJ whole genome shotgun (WGS) entry which is preliminary data.</text>
</comment>
<gene>
    <name evidence="4" type="ORF">SADO_15249</name>
</gene>
<dbReference type="EMBL" id="APND01000005">
    <property type="protein sequence ID" value="MES1930618.1"/>
    <property type="molecule type" value="Genomic_DNA"/>
</dbReference>
<dbReference type="InterPro" id="IPR031100">
    <property type="entry name" value="LOG_fam"/>
</dbReference>
<reference evidence="4 5" key="1">
    <citation type="submission" date="2013-03" db="EMBL/GenBank/DDBJ databases">
        <title>Salinisphaera dokdonensis CL-ES53 Genome Sequencing.</title>
        <authorList>
            <person name="Li C."/>
            <person name="Lai Q."/>
            <person name="Shao Z."/>
        </authorList>
    </citation>
    <scope>NUCLEOTIDE SEQUENCE [LARGE SCALE GENOMIC DNA]</scope>
    <source>
        <strain evidence="4 5">CL-ES53</strain>
    </source>
</reference>
<dbReference type="EC" id="3.2.2.4" evidence="2"/>
<dbReference type="Pfam" id="PF03641">
    <property type="entry name" value="Lysine_decarbox"/>
    <property type="match status" value="1"/>
</dbReference>
<dbReference type="SUPFAM" id="SSF102405">
    <property type="entry name" value="MCP/YpsA-like"/>
    <property type="match status" value="1"/>
</dbReference>
<keyword evidence="5" id="KW-1185">Reference proteome</keyword>
<dbReference type="PANTHER" id="PTHR43393:SF3">
    <property type="entry name" value="LYSINE DECARBOXYLASE-LIKE PROTEIN"/>
    <property type="match status" value="1"/>
</dbReference>
<evidence type="ECO:0000256" key="1">
    <source>
        <dbReference type="ARBA" id="ARBA00000274"/>
    </source>
</evidence>
<organism evidence="4 5">
    <name type="scientific">Salinisphaera dokdonensis CL-ES53</name>
    <dbReference type="NCBI Taxonomy" id="1304272"/>
    <lineage>
        <taxon>Bacteria</taxon>
        <taxon>Pseudomonadati</taxon>
        <taxon>Pseudomonadota</taxon>
        <taxon>Gammaproteobacteria</taxon>
        <taxon>Salinisphaerales</taxon>
        <taxon>Salinisphaeraceae</taxon>
        <taxon>Salinisphaera</taxon>
    </lineage>
</organism>
<dbReference type="RefSeq" id="WP_353112985.1">
    <property type="nucleotide sequence ID" value="NZ_APND01000005.1"/>
</dbReference>
<dbReference type="Gene3D" id="3.40.50.450">
    <property type="match status" value="1"/>
</dbReference>
<evidence type="ECO:0000256" key="2">
    <source>
        <dbReference type="ARBA" id="ARBA00011985"/>
    </source>
</evidence>
<evidence type="ECO:0000313" key="5">
    <source>
        <dbReference type="Proteomes" id="UP001460888"/>
    </source>
</evidence>
<accession>A0ABV2B430</accession>
<protein>
    <recommendedName>
        <fullName evidence="3">AMP nucleosidase</fullName>
        <ecNumber evidence="2">3.2.2.4</ecNumber>
    </recommendedName>
    <alternativeName>
        <fullName evidence="3">AMP nucleosidase</fullName>
    </alternativeName>
</protein>
<evidence type="ECO:0000313" key="4">
    <source>
        <dbReference type="EMBL" id="MES1930618.1"/>
    </source>
</evidence>
<proteinExistence type="predicted"/>